<keyword evidence="3" id="KW-1185">Reference proteome</keyword>
<name>U4LFM3_PYROM</name>
<feature type="signal peptide" evidence="1">
    <location>
        <begin position="1"/>
        <end position="19"/>
    </location>
</feature>
<reference evidence="2 3" key="1">
    <citation type="journal article" date="2013" name="PLoS Genet.">
        <title>The genome and development-dependent transcriptomes of Pyronema confluens: a window into fungal evolution.</title>
        <authorList>
            <person name="Traeger S."/>
            <person name="Altegoer F."/>
            <person name="Freitag M."/>
            <person name="Gabaldon T."/>
            <person name="Kempken F."/>
            <person name="Kumar A."/>
            <person name="Marcet-Houben M."/>
            <person name="Poggeler S."/>
            <person name="Stajich J.E."/>
            <person name="Nowrousian M."/>
        </authorList>
    </citation>
    <scope>NUCLEOTIDE SEQUENCE [LARGE SCALE GENOMIC DNA]</scope>
    <source>
        <strain evidence="3">CBS 100304</strain>
        <tissue evidence="2">Vegetative mycelium</tissue>
    </source>
</reference>
<evidence type="ECO:0000313" key="3">
    <source>
        <dbReference type="Proteomes" id="UP000018144"/>
    </source>
</evidence>
<keyword evidence="1" id="KW-0732">Signal</keyword>
<evidence type="ECO:0000256" key="1">
    <source>
        <dbReference type="SAM" id="SignalP"/>
    </source>
</evidence>
<organism evidence="2 3">
    <name type="scientific">Pyronema omphalodes (strain CBS 100304)</name>
    <name type="common">Pyronema confluens</name>
    <dbReference type="NCBI Taxonomy" id="1076935"/>
    <lineage>
        <taxon>Eukaryota</taxon>
        <taxon>Fungi</taxon>
        <taxon>Dikarya</taxon>
        <taxon>Ascomycota</taxon>
        <taxon>Pezizomycotina</taxon>
        <taxon>Pezizomycetes</taxon>
        <taxon>Pezizales</taxon>
        <taxon>Pyronemataceae</taxon>
        <taxon>Pyronema</taxon>
    </lineage>
</organism>
<dbReference type="AlphaFoldDB" id="U4LFM3"/>
<feature type="chain" id="PRO_5004651968" evidence="1">
    <location>
        <begin position="20"/>
        <end position="145"/>
    </location>
</feature>
<dbReference type="OrthoDB" id="10261408at2759"/>
<dbReference type="EMBL" id="HF935433">
    <property type="protein sequence ID" value="CCX30312.1"/>
    <property type="molecule type" value="Genomic_DNA"/>
</dbReference>
<accession>U4LFM3</accession>
<proteinExistence type="predicted"/>
<sequence length="145" mass="15716">MLLGTLLPLLLLYIENALSSISAVDSPSIALNLGGVEVDLEKDMWKDMAKSAVRKEFDAVMKLVDQIEGILERRHCDANRGKGKEGLEVIARAGAETDGVGEVVSRELTNQSHETGEPPFCLGLLWMIRKMGERVNSGAILGPPC</sequence>
<gene>
    <name evidence="2" type="ORF">PCON_08454</name>
</gene>
<dbReference type="Proteomes" id="UP000018144">
    <property type="component" value="Unassembled WGS sequence"/>
</dbReference>
<evidence type="ECO:0000313" key="2">
    <source>
        <dbReference type="EMBL" id="CCX30312.1"/>
    </source>
</evidence>
<protein>
    <submittedName>
        <fullName evidence="2">Uncharacterized protein</fullName>
    </submittedName>
</protein>